<dbReference type="Proteomes" id="UP000054485">
    <property type="component" value="Unassembled WGS sequence"/>
</dbReference>
<dbReference type="InParanoid" id="A0A0D0A9J4"/>
<gene>
    <name evidence="1" type="ORF">CY34DRAFT_809357</name>
</gene>
<protein>
    <submittedName>
        <fullName evidence="1">Uncharacterized protein</fullName>
    </submittedName>
</protein>
<reference evidence="1 2" key="1">
    <citation type="submission" date="2014-04" db="EMBL/GenBank/DDBJ databases">
        <authorList>
            <consortium name="DOE Joint Genome Institute"/>
            <person name="Kuo A."/>
            <person name="Ruytinx J."/>
            <person name="Rineau F."/>
            <person name="Colpaert J."/>
            <person name="Kohler A."/>
            <person name="Nagy L.G."/>
            <person name="Floudas D."/>
            <person name="Copeland A."/>
            <person name="Barry K.W."/>
            <person name="Cichocki N."/>
            <person name="Veneault-Fourrey C."/>
            <person name="LaButti K."/>
            <person name="Lindquist E.A."/>
            <person name="Lipzen A."/>
            <person name="Lundell T."/>
            <person name="Morin E."/>
            <person name="Murat C."/>
            <person name="Sun H."/>
            <person name="Tunlid A."/>
            <person name="Henrissat B."/>
            <person name="Grigoriev I.V."/>
            <person name="Hibbett D.S."/>
            <person name="Martin F."/>
            <person name="Nordberg H.P."/>
            <person name="Cantor M.N."/>
            <person name="Hua S.X."/>
        </authorList>
    </citation>
    <scope>NUCLEOTIDE SEQUENCE [LARGE SCALE GENOMIC DNA]</scope>
    <source>
        <strain evidence="1 2">UH-Slu-Lm8-n1</strain>
    </source>
</reference>
<dbReference type="HOGENOM" id="CLU_2428525_0_0_1"/>
<evidence type="ECO:0000313" key="1">
    <source>
        <dbReference type="EMBL" id="KIK38426.1"/>
    </source>
</evidence>
<reference evidence="2" key="2">
    <citation type="submission" date="2015-01" db="EMBL/GenBank/DDBJ databases">
        <title>Evolutionary Origins and Diversification of the Mycorrhizal Mutualists.</title>
        <authorList>
            <consortium name="DOE Joint Genome Institute"/>
            <consortium name="Mycorrhizal Genomics Consortium"/>
            <person name="Kohler A."/>
            <person name="Kuo A."/>
            <person name="Nagy L.G."/>
            <person name="Floudas D."/>
            <person name="Copeland A."/>
            <person name="Barry K.W."/>
            <person name="Cichocki N."/>
            <person name="Veneault-Fourrey C."/>
            <person name="LaButti K."/>
            <person name="Lindquist E.A."/>
            <person name="Lipzen A."/>
            <person name="Lundell T."/>
            <person name="Morin E."/>
            <person name="Murat C."/>
            <person name="Riley R."/>
            <person name="Ohm R."/>
            <person name="Sun H."/>
            <person name="Tunlid A."/>
            <person name="Henrissat B."/>
            <person name="Grigoriev I.V."/>
            <person name="Hibbett D.S."/>
            <person name="Martin F."/>
        </authorList>
    </citation>
    <scope>NUCLEOTIDE SEQUENCE [LARGE SCALE GENOMIC DNA]</scope>
    <source>
        <strain evidence="2">UH-Slu-Lm8-n1</strain>
    </source>
</reference>
<evidence type="ECO:0000313" key="2">
    <source>
        <dbReference type="Proteomes" id="UP000054485"/>
    </source>
</evidence>
<dbReference type="AlphaFoldDB" id="A0A0D0A9J4"/>
<dbReference type="EMBL" id="KN835394">
    <property type="protein sequence ID" value="KIK38426.1"/>
    <property type="molecule type" value="Genomic_DNA"/>
</dbReference>
<keyword evidence="2" id="KW-1185">Reference proteome</keyword>
<sequence length="91" mass="9938">MPPSPVIQGLRQWHGMWHFIQRDETVRFSDEKSTPVVTIDGVHGPSICRASFKALYLSSSGAVIGNLRLGISGGEGNVTMGLSLWRFHSTA</sequence>
<proteinExistence type="predicted"/>
<organism evidence="1 2">
    <name type="scientific">Suillus luteus UH-Slu-Lm8-n1</name>
    <dbReference type="NCBI Taxonomy" id="930992"/>
    <lineage>
        <taxon>Eukaryota</taxon>
        <taxon>Fungi</taxon>
        <taxon>Dikarya</taxon>
        <taxon>Basidiomycota</taxon>
        <taxon>Agaricomycotina</taxon>
        <taxon>Agaricomycetes</taxon>
        <taxon>Agaricomycetidae</taxon>
        <taxon>Boletales</taxon>
        <taxon>Suillineae</taxon>
        <taxon>Suillaceae</taxon>
        <taxon>Suillus</taxon>
    </lineage>
</organism>
<accession>A0A0D0A9J4</accession>
<name>A0A0D0A9J4_9AGAM</name>